<organism evidence="2 3">
    <name type="scientific">Stackebrandtia albiflava</name>
    <dbReference type="NCBI Taxonomy" id="406432"/>
    <lineage>
        <taxon>Bacteria</taxon>
        <taxon>Bacillati</taxon>
        <taxon>Actinomycetota</taxon>
        <taxon>Actinomycetes</taxon>
        <taxon>Glycomycetales</taxon>
        <taxon>Glycomycetaceae</taxon>
        <taxon>Stackebrandtia</taxon>
    </lineage>
</organism>
<dbReference type="Pfam" id="PF04954">
    <property type="entry name" value="SIP"/>
    <property type="match status" value="1"/>
</dbReference>
<dbReference type="GO" id="GO:0016491">
    <property type="term" value="F:oxidoreductase activity"/>
    <property type="evidence" value="ECO:0007669"/>
    <property type="project" value="InterPro"/>
</dbReference>
<evidence type="ECO:0000259" key="1">
    <source>
        <dbReference type="PROSITE" id="PS51384"/>
    </source>
</evidence>
<protein>
    <submittedName>
        <fullName evidence="2">NADPH-dependent ferric siderophore reductase</fullName>
    </submittedName>
</protein>
<dbReference type="PANTHER" id="PTHR30157">
    <property type="entry name" value="FERRIC REDUCTASE, NADPH-DEPENDENT"/>
    <property type="match status" value="1"/>
</dbReference>
<reference evidence="2 3" key="1">
    <citation type="journal article" date="2013" name="Stand. Genomic Sci.">
        <title>Genomic Encyclopedia of Type Strains, Phase I: The one thousand microbial genomes (KMG-I) project.</title>
        <authorList>
            <person name="Kyrpides N.C."/>
            <person name="Woyke T."/>
            <person name="Eisen J.A."/>
            <person name="Garrity G."/>
            <person name="Lilburn T.G."/>
            <person name="Beck B.J."/>
            <person name="Whitman W.B."/>
            <person name="Hugenholtz P."/>
            <person name="Klenk H.P."/>
        </authorList>
    </citation>
    <scope>NUCLEOTIDE SEQUENCE [LARGE SCALE GENOMIC DNA]</scope>
    <source>
        <strain evidence="2 3">DSM 45044</strain>
    </source>
</reference>
<name>A0A562V4A2_9ACTN</name>
<dbReference type="Proteomes" id="UP000321617">
    <property type="component" value="Unassembled WGS sequence"/>
</dbReference>
<dbReference type="Gene3D" id="3.40.50.80">
    <property type="entry name" value="Nucleotide-binding domain of ferredoxin-NADP reductase (FNR) module"/>
    <property type="match status" value="1"/>
</dbReference>
<dbReference type="Pfam" id="PF08021">
    <property type="entry name" value="FAD_binding_9"/>
    <property type="match status" value="1"/>
</dbReference>
<comment type="caution">
    <text evidence="2">The sequence shown here is derived from an EMBL/GenBank/DDBJ whole genome shotgun (WGS) entry which is preliminary data.</text>
</comment>
<dbReference type="SUPFAM" id="SSF63380">
    <property type="entry name" value="Riboflavin synthase domain-like"/>
    <property type="match status" value="1"/>
</dbReference>
<dbReference type="InterPro" id="IPR013113">
    <property type="entry name" value="SIP_FAD-bd"/>
</dbReference>
<dbReference type="InterPro" id="IPR007037">
    <property type="entry name" value="SIP_rossman_dom"/>
</dbReference>
<dbReference type="RefSeq" id="WP_147140018.1">
    <property type="nucleotide sequence ID" value="NZ_BAABIJ010000002.1"/>
</dbReference>
<dbReference type="Gene3D" id="2.40.30.10">
    <property type="entry name" value="Translation factors"/>
    <property type="match status" value="1"/>
</dbReference>
<sequence length="258" mass="28672">MPRSRSRSWNPLAHAFARHISDGVVTETEDLTPRMRRIAITSPALPDKGVIPGQHVRIEINDPLSAYGIMRPSQTLRTYTIWTTSPDVTRFDLLVHRYGGDGIGLRWATAARTGDPVRYWGPMGDFTLRDASHHVFMGDETGTAAFRPLIDALPADATAEAVVESDDHTDEVPLPADRLTRLHRVHRRGRSPVDSVALREAVREWRPDAAPAATAFYLAGEARTGQSLRRILETVHAVPRHAVTVKPFWTPGKVGLHH</sequence>
<dbReference type="InterPro" id="IPR039374">
    <property type="entry name" value="SIP_fam"/>
</dbReference>
<dbReference type="CDD" id="cd06193">
    <property type="entry name" value="siderophore_interacting"/>
    <property type="match status" value="1"/>
</dbReference>
<dbReference type="InterPro" id="IPR017927">
    <property type="entry name" value="FAD-bd_FR_type"/>
</dbReference>
<evidence type="ECO:0000313" key="3">
    <source>
        <dbReference type="Proteomes" id="UP000321617"/>
    </source>
</evidence>
<gene>
    <name evidence="2" type="ORF">LX16_3467</name>
</gene>
<accession>A0A562V4A2</accession>
<dbReference type="InterPro" id="IPR039261">
    <property type="entry name" value="FNR_nucleotide-bd"/>
</dbReference>
<proteinExistence type="predicted"/>
<dbReference type="PANTHER" id="PTHR30157:SF0">
    <property type="entry name" value="NADPH-DEPENDENT FERRIC-CHELATE REDUCTASE"/>
    <property type="match status" value="1"/>
</dbReference>
<feature type="domain" description="FAD-binding FR-type" evidence="1">
    <location>
        <begin position="18"/>
        <end position="129"/>
    </location>
</feature>
<dbReference type="InterPro" id="IPR017938">
    <property type="entry name" value="Riboflavin_synthase-like_b-brl"/>
</dbReference>
<dbReference type="AlphaFoldDB" id="A0A562V4A2"/>
<dbReference type="OrthoDB" id="3745257at2"/>
<evidence type="ECO:0000313" key="2">
    <source>
        <dbReference type="EMBL" id="TWJ12703.1"/>
    </source>
</evidence>
<dbReference type="EMBL" id="VLLL01000006">
    <property type="protein sequence ID" value="TWJ12703.1"/>
    <property type="molecule type" value="Genomic_DNA"/>
</dbReference>
<dbReference type="PROSITE" id="PS51384">
    <property type="entry name" value="FAD_FR"/>
    <property type="match status" value="1"/>
</dbReference>
<keyword evidence="3" id="KW-1185">Reference proteome</keyword>